<dbReference type="EC" id="2.3.1.-" evidence="12"/>
<dbReference type="GO" id="GO:0019367">
    <property type="term" value="P:fatty acid elongation, saturated fatty acid"/>
    <property type="evidence" value="ECO:0007669"/>
    <property type="project" value="TreeGrafter"/>
</dbReference>
<organism evidence="13 14">
    <name type="scientific">Acrasis kona</name>
    <dbReference type="NCBI Taxonomy" id="1008807"/>
    <lineage>
        <taxon>Eukaryota</taxon>
        <taxon>Discoba</taxon>
        <taxon>Heterolobosea</taxon>
        <taxon>Tetramitia</taxon>
        <taxon>Eutetramitia</taxon>
        <taxon>Acrasidae</taxon>
        <taxon>Acrasis</taxon>
    </lineage>
</organism>
<evidence type="ECO:0000256" key="4">
    <source>
        <dbReference type="ARBA" id="ARBA00022679"/>
    </source>
</evidence>
<evidence type="ECO:0000256" key="6">
    <source>
        <dbReference type="ARBA" id="ARBA00022832"/>
    </source>
</evidence>
<feature type="transmembrane region" description="Helical" evidence="12">
    <location>
        <begin position="67"/>
        <end position="88"/>
    </location>
</feature>
<feature type="transmembrane region" description="Helical" evidence="12">
    <location>
        <begin position="34"/>
        <end position="52"/>
    </location>
</feature>
<keyword evidence="8 12" id="KW-0443">Lipid metabolism</keyword>
<dbReference type="InterPro" id="IPR002076">
    <property type="entry name" value="ELO_fam"/>
</dbReference>
<dbReference type="EMBL" id="JAOPGA020000597">
    <property type="protein sequence ID" value="KAL0479757.1"/>
    <property type="molecule type" value="Genomic_DNA"/>
</dbReference>
<gene>
    <name evidence="13" type="ORF">AKO1_007543</name>
</gene>
<dbReference type="Proteomes" id="UP001431209">
    <property type="component" value="Unassembled WGS sequence"/>
</dbReference>
<evidence type="ECO:0000256" key="12">
    <source>
        <dbReference type="RuleBase" id="RU361115"/>
    </source>
</evidence>
<keyword evidence="4 12" id="KW-0808">Transferase</keyword>
<comment type="catalytic activity">
    <reaction evidence="12">
        <text>an acyl-CoA + malonyl-CoA + H(+) = a 3-oxoacyl-CoA + CO2 + CoA</text>
        <dbReference type="Rhea" id="RHEA:50252"/>
        <dbReference type="ChEBI" id="CHEBI:15378"/>
        <dbReference type="ChEBI" id="CHEBI:16526"/>
        <dbReference type="ChEBI" id="CHEBI:57287"/>
        <dbReference type="ChEBI" id="CHEBI:57384"/>
        <dbReference type="ChEBI" id="CHEBI:58342"/>
        <dbReference type="ChEBI" id="CHEBI:90726"/>
    </reaction>
    <physiologicalReaction direction="left-to-right" evidence="12">
        <dbReference type="Rhea" id="RHEA:50253"/>
    </physiologicalReaction>
</comment>
<protein>
    <recommendedName>
        <fullName evidence="11 12">Elongation of fatty acids protein</fullName>
        <ecNumber evidence="12">2.3.1.-</ecNumber>
    </recommendedName>
</protein>
<keyword evidence="6 12" id="KW-0276">Fatty acid metabolism</keyword>
<evidence type="ECO:0000313" key="13">
    <source>
        <dbReference type="EMBL" id="KAL0479757.1"/>
    </source>
</evidence>
<keyword evidence="10 12" id="KW-0275">Fatty acid biosynthesis</keyword>
<evidence type="ECO:0000256" key="3">
    <source>
        <dbReference type="ARBA" id="ARBA00022516"/>
    </source>
</evidence>
<feature type="transmembrane region" description="Helical" evidence="12">
    <location>
        <begin position="248"/>
        <end position="266"/>
    </location>
</feature>
<evidence type="ECO:0000256" key="7">
    <source>
        <dbReference type="ARBA" id="ARBA00022989"/>
    </source>
</evidence>
<comment type="subcellular location">
    <subcellularLocation>
        <location evidence="1">Membrane</location>
        <topology evidence="1">Multi-pass membrane protein</topology>
    </subcellularLocation>
</comment>
<sequence length="276" mass="32733">MNFTVITDTIDRWSSLGVGPAEVQQWPLMNLQHCLLVTLMYYVVVFILTQIMKNKKEPLELKVYSQLHNVCMVAISLYMGLEYLRLIFHDNLKLYNNKIGSGPEYLPHARIQWIFYLSKIPEWNDTFIMIMKKNFRQVSVLHLYHHGSIFVFSYMGTRFIPGGDCWLAAFINSWVHVVMYSYYFCAPLAKNPNPNIFVKMIVKMKMFITMGQLIQFLIVFSRDCFVLYDHYINGRPWCHQCGPEFMYWSELFYMTTMVALFLNFFIKSYTPRRPSA</sequence>
<keyword evidence="7 12" id="KW-1133">Transmembrane helix</keyword>
<evidence type="ECO:0000256" key="10">
    <source>
        <dbReference type="ARBA" id="ARBA00023160"/>
    </source>
</evidence>
<keyword evidence="5 12" id="KW-0812">Transmembrane</keyword>
<feature type="transmembrane region" description="Helical" evidence="12">
    <location>
        <begin position="206"/>
        <end position="228"/>
    </location>
</feature>
<feature type="non-terminal residue" evidence="13">
    <location>
        <position position="276"/>
    </location>
</feature>
<feature type="transmembrane region" description="Helical" evidence="12">
    <location>
        <begin position="141"/>
        <end position="160"/>
    </location>
</feature>
<dbReference type="GO" id="GO:0009922">
    <property type="term" value="F:fatty acid elongase activity"/>
    <property type="evidence" value="ECO:0007669"/>
    <property type="project" value="InterPro"/>
</dbReference>
<evidence type="ECO:0000313" key="14">
    <source>
        <dbReference type="Proteomes" id="UP001431209"/>
    </source>
</evidence>
<evidence type="ECO:0000256" key="1">
    <source>
        <dbReference type="ARBA" id="ARBA00004141"/>
    </source>
</evidence>
<evidence type="ECO:0000256" key="9">
    <source>
        <dbReference type="ARBA" id="ARBA00023136"/>
    </source>
</evidence>
<evidence type="ECO:0000256" key="8">
    <source>
        <dbReference type="ARBA" id="ARBA00023098"/>
    </source>
</evidence>
<comment type="similarity">
    <text evidence="2 12">Belongs to the ELO family.</text>
</comment>
<dbReference type="GO" id="GO:0034625">
    <property type="term" value="P:fatty acid elongation, monounsaturated fatty acid"/>
    <property type="evidence" value="ECO:0007669"/>
    <property type="project" value="TreeGrafter"/>
</dbReference>
<keyword evidence="3 12" id="KW-0444">Lipid biosynthesis</keyword>
<dbReference type="PANTHER" id="PTHR11157">
    <property type="entry name" value="FATTY ACID ACYL TRANSFERASE-RELATED"/>
    <property type="match status" value="1"/>
</dbReference>
<name>A0AAW2YRJ4_9EUKA</name>
<keyword evidence="14" id="KW-1185">Reference proteome</keyword>
<dbReference type="GO" id="GO:0042761">
    <property type="term" value="P:very long-chain fatty acid biosynthetic process"/>
    <property type="evidence" value="ECO:0007669"/>
    <property type="project" value="TreeGrafter"/>
</dbReference>
<evidence type="ECO:0000256" key="2">
    <source>
        <dbReference type="ARBA" id="ARBA00007263"/>
    </source>
</evidence>
<dbReference type="PANTHER" id="PTHR11157:SF126">
    <property type="entry name" value="ELONGATION OF VERY LONG CHAIN FATTY ACIDS PROTEIN"/>
    <property type="match status" value="1"/>
</dbReference>
<dbReference type="GO" id="GO:0005789">
    <property type="term" value="C:endoplasmic reticulum membrane"/>
    <property type="evidence" value="ECO:0007669"/>
    <property type="project" value="TreeGrafter"/>
</dbReference>
<accession>A0AAW2YRJ4</accession>
<dbReference type="GO" id="GO:0030148">
    <property type="term" value="P:sphingolipid biosynthetic process"/>
    <property type="evidence" value="ECO:0007669"/>
    <property type="project" value="TreeGrafter"/>
</dbReference>
<dbReference type="Pfam" id="PF01151">
    <property type="entry name" value="ELO"/>
    <property type="match status" value="1"/>
</dbReference>
<evidence type="ECO:0000256" key="5">
    <source>
        <dbReference type="ARBA" id="ARBA00022692"/>
    </source>
</evidence>
<evidence type="ECO:0000256" key="11">
    <source>
        <dbReference type="ARBA" id="ARBA00044291"/>
    </source>
</evidence>
<proteinExistence type="inferred from homology"/>
<dbReference type="GO" id="GO:0034626">
    <property type="term" value="P:fatty acid elongation, polyunsaturated fatty acid"/>
    <property type="evidence" value="ECO:0007669"/>
    <property type="project" value="TreeGrafter"/>
</dbReference>
<dbReference type="AlphaFoldDB" id="A0AAW2YRJ4"/>
<reference evidence="13 14" key="1">
    <citation type="submission" date="2024-03" db="EMBL/GenBank/DDBJ databases">
        <title>The Acrasis kona genome and developmental transcriptomes reveal deep origins of eukaryotic multicellular pathways.</title>
        <authorList>
            <person name="Sheikh S."/>
            <person name="Fu C.-J."/>
            <person name="Brown M.W."/>
            <person name="Baldauf S.L."/>
        </authorList>
    </citation>
    <scope>NUCLEOTIDE SEQUENCE [LARGE SCALE GENOMIC DNA]</scope>
    <source>
        <strain evidence="13 14">ATCC MYA-3509</strain>
    </source>
</reference>
<keyword evidence="9 12" id="KW-0472">Membrane</keyword>
<comment type="caution">
    <text evidence="13">The sequence shown here is derived from an EMBL/GenBank/DDBJ whole genome shotgun (WGS) entry which is preliminary data.</text>
</comment>
<feature type="transmembrane region" description="Helical" evidence="12">
    <location>
        <begin position="166"/>
        <end position="185"/>
    </location>
</feature>